<evidence type="ECO:0000313" key="2">
    <source>
        <dbReference type="Proteomes" id="UP001062901"/>
    </source>
</evidence>
<accession>A0ABQ0P0Z8</accession>
<evidence type="ECO:0008006" key="3">
    <source>
        <dbReference type="Google" id="ProtNLM"/>
    </source>
</evidence>
<comment type="caution">
    <text evidence="1">The sequence shown here is derived from an EMBL/GenBank/DDBJ whole genome shotgun (WGS) entry which is preliminary data.</text>
</comment>
<keyword evidence="2" id="KW-1185">Reference proteome</keyword>
<name>A0ABQ0P0Z8_9PROT</name>
<evidence type="ECO:0000313" key="1">
    <source>
        <dbReference type="EMBL" id="GBQ08414.1"/>
    </source>
</evidence>
<proteinExistence type="predicted"/>
<protein>
    <recommendedName>
        <fullName evidence="3">Transcriptional regulator</fullName>
    </recommendedName>
</protein>
<dbReference type="Proteomes" id="UP001062901">
    <property type="component" value="Unassembled WGS sequence"/>
</dbReference>
<sequence>MSSDTNLVTRERWMNILRVLNERQGALVYGDEITDLMPRDILCINLEYLHEHGLVEARISRSLSGQWSFGGALIKPSGIDYLSEDGGLTSELNVVTVKINAETIKGMIEEYIDASSADKTVKAKLKSALRSLPADGLKSLTSGLVHMGLSNSPGLIHWLETMLPR</sequence>
<organism evidence="1 2">
    <name type="scientific">Saccharibacter floricola DSM 15669</name>
    <dbReference type="NCBI Taxonomy" id="1123227"/>
    <lineage>
        <taxon>Bacteria</taxon>
        <taxon>Pseudomonadati</taxon>
        <taxon>Pseudomonadota</taxon>
        <taxon>Alphaproteobacteria</taxon>
        <taxon>Acetobacterales</taxon>
        <taxon>Acetobacteraceae</taxon>
        <taxon>Saccharibacter</taxon>
    </lineage>
</organism>
<reference evidence="1" key="1">
    <citation type="submission" date="2013-04" db="EMBL/GenBank/DDBJ databases">
        <title>The genome sequencing project of 58 acetic acid bacteria.</title>
        <authorList>
            <person name="Okamoto-Kainuma A."/>
            <person name="Ishikawa M."/>
            <person name="Umino S."/>
            <person name="Koizumi Y."/>
            <person name="Shiwa Y."/>
            <person name="Yoshikawa H."/>
            <person name="Matsutani M."/>
            <person name="Matsushita K."/>
        </authorList>
    </citation>
    <scope>NUCLEOTIDE SEQUENCE</scope>
    <source>
        <strain evidence="1">DSM 15669</strain>
    </source>
</reference>
<gene>
    <name evidence="1" type="ORF">AA15669_1769</name>
</gene>
<dbReference type="RefSeq" id="WP_026294253.1">
    <property type="nucleotide sequence ID" value="NZ_BAQD01000095.1"/>
</dbReference>
<dbReference type="EMBL" id="BAQD01000095">
    <property type="protein sequence ID" value="GBQ08414.1"/>
    <property type="molecule type" value="Genomic_DNA"/>
</dbReference>